<dbReference type="RefSeq" id="WP_382342726.1">
    <property type="nucleotide sequence ID" value="NZ_JBHSAB010000016.1"/>
</dbReference>
<dbReference type="EMBL" id="JBHSAB010000016">
    <property type="protein sequence ID" value="MFC3908955.1"/>
    <property type="molecule type" value="Genomic_DNA"/>
</dbReference>
<comment type="caution">
    <text evidence="1">The sequence shown here is derived from an EMBL/GenBank/DDBJ whole genome shotgun (WGS) entry which is preliminary data.</text>
</comment>
<evidence type="ECO:0000313" key="1">
    <source>
        <dbReference type="EMBL" id="MFC3908955.1"/>
    </source>
</evidence>
<organism evidence="1 2">
    <name type="scientific">Legionella dresdenensis</name>
    <dbReference type="NCBI Taxonomy" id="450200"/>
    <lineage>
        <taxon>Bacteria</taxon>
        <taxon>Pseudomonadati</taxon>
        <taxon>Pseudomonadota</taxon>
        <taxon>Gammaproteobacteria</taxon>
        <taxon>Legionellales</taxon>
        <taxon>Legionellaceae</taxon>
        <taxon>Legionella</taxon>
    </lineage>
</organism>
<keyword evidence="2" id="KW-1185">Reference proteome</keyword>
<name>A0ABV8CFD7_9GAMM</name>
<evidence type="ECO:0008006" key="3">
    <source>
        <dbReference type="Google" id="ProtNLM"/>
    </source>
</evidence>
<proteinExistence type="predicted"/>
<evidence type="ECO:0000313" key="2">
    <source>
        <dbReference type="Proteomes" id="UP001595758"/>
    </source>
</evidence>
<reference evidence="2" key="1">
    <citation type="journal article" date="2019" name="Int. J. Syst. Evol. Microbiol.">
        <title>The Global Catalogue of Microorganisms (GCM) 10K type strain sequencing project: providing services to taxonomists for standard genome sequencing and annotation.</title>
        <authorList>
            <consortium name="The Broad Institute Genomics Platform"/>
            <consortium name="The Broad Institute Genome Sequencing Center for Infectious Disease"/>
            <person name="Wu L."/>
            <person name="Ma J."/>
        </authorList>
    </citation>
    <scope>NUCLEOTIDE SEQUENCE [LARGE SCALE GENOMIC DNA]</scope>
    <source>
        <strain evidence="2">CCUG 59858</strain>
    </source>
</reference>
<sequence length="531" mass="54589">MIGFRQWRWLIGFMPILVCSCYAYSLAAPKFTIFPTIRAPQVLPANGSATAQYRVINNTAVTRTLTMIPITGVSVTPQGIGSCQIPFTLPPHQTCLLDLVINGSQLTRNLQGGPKVCKTLGRDNPAPDQFLCSQPVLSDTLSVTLVPAEAAALSLSGSPLTLNANGSGSVTITNNSTTITATNINAYLEGTALHGNVSVIGNTCASVAPGRTCTLTFTAGLSGVPQTSFTLYGDNTSVLNGQITVNGGPLVTINLTNTPLSLVVNGASGNIIVHNTGSADAWNVSADLSGTALDGRVTQDASNCLVLTPGNSCQLVFTPGSTPVPATSFPVSGSNTTTVTGQMNVALTFGFAWAGGLVFAVNADGVSGKVVASVNNSNGLVWGASGTNVIGASSILDGEGNTAAIVAVLGAGTGYAAGLCDAYSINSNGISPCTGIPGETCYNDWYLPAVCEIGLSINNPPAASCPNGTPNFYTNLYLNGFGGFDPSFYWSSTQNAGNPTLGAWRQNFSNGNQTTVTKVTPQLVRCVRKFS</sequence>
<dbReference type="Proteomes" id="UP001595758">
    <property type="component" value="Unassembled WGS sequence"/>
</dbReference>
<protein>
    <recommendedName>
        <fullName evidence="3">Protein with a bacterial immunoglobulin-like domain protein</fullName>
    </recommendedName>
</protein>
<dbReference type="PROSITE" id="PS51257">
    <property type="entry name" value="PROKAR_LIPOPROTEIN"/>
    <property type="match status" value="1"/>
</dbReference>
<gene>
    <name evidence="1" type="ORF">ACFORL_07700</name>
</gene>
<accession>A0ABV8CFD7</accession>